<dbReference type="Gene3D" id="3.30.1330.40">
    <property type="entry name" value="RutC-like"/>
    <property type="match status" value="1"/>
</dbReference>
<dbReference type="AlphaFoldDB" id="A0A934RYY8"/>
<dbReference type="InterPro" id="IPR035959">
    <property type="entry name" value="RutC-like_sf"/>
</dbReference>
<organism evidence="1 2">
    <name type="scientific">Pelagicoccus mobilis</name>
    <dbReference type="NCBI Taxonomy" id="415221"/>
    <lineage>
        <taxon>Bacteria</taxon>
        <taxon>Pseudomonadati</taxon>
        <taxon>Verrucomicrobiota</taxon>
        <taxon>Opitutia</taxon>
        <taxon>Puniceicoccales</taxon>
        <taxon>Pelagicoccaceae</taxon>
        <taxon>Pelagicoccus</taxon>
    </lineage>
</organism>
<evidence type="ECO:0000313" key="2">
    <source>
        <dbReference type="Proteomes" id="UP000617628"/>
    </source>
</evidence>
<comment type="caution">
    <text evidence="1">The sequence shown here is derived from an EMBL/GenBank/DDBJ whole genome shotgun (WGS) entry which is preliminary data.</text>
</comment>
<dbReference type="CDD" id="cd00448">
    <property type="entry name" value="YjgF_YER057c_UK114_family"/>
    <property type="match status" value="1"/>
</dbReference>
<dbReference type="SUPFAM" id="SSF55298">
    <property type="entry name" value="YjgF-like"/>
    <property type="match status" value="1"/>
</dbReference>
<dbReference type="RefSeq" id="WP_200354627.1">
    <property type="nucleotide sequence ID" value="NZ_JAENIL010000008.1"/>
</dbReference>
<dbReference type="InterPro" id="IPR006175">
    <property type="entry name" value="YjgF/YER057c/UK114"/>
</dbReference>
<name>A0A934RYY8_9BACT</name>
<dbReference type="Pfam" id="PF01042">
    <property type="entry name" value="Ribonuc_L-PSP"/>
    <property type="match status" value="1"/>
</dbReference>
<dbReference type="EMBL" id="JAENIL010000008">
    <property type="protein sequence ID" value="MBK1876414.1"/>
    <property type="molecule type" value="Genomic_DNA"/>
</dbReference>
<keyword evidence="2" id="KW-1185">Reference proteome</keyword>
<proteinExistence type="predicted"/>
<gene>
    <name evidence="1" type="ORF">JIN87_06005</name>
</gene>
<evidence type="ECO:0000313" key="1">
    <source>
        <dbReference type="EMBL" id="MBK1876414.1"/>
    </source>
</evidence>
<protein>
    <submittedName>
        <fullName evidence="1">RidA family protein</fullName>
    </submittedName>
</protein>
<dbReference type="Proteomes" id="UP000617628">
    <property type="component" value="Unassembled WGS sequence"/>
</dbReference>
<accession>A0A934RYY8</accession>
<reference evidence="1" key="1">
    <citation type="submission" date="2021-01" db="EMBL/GenBank/DDBJ databases">
        <title>Modified the classification status of verrucomicrobia.</title>
        <authorList>
            <person name="Feng X."/>
        </authorList>
    </citation>
    <scope>NUCLEOTIDE SEQUENCE</scope>
    <source>
        <strain evidence="1">KCTC 13126</strain>
    </source>
</reference>
<sequence length="152" mass="16287">MRLNAFLLAGLFVGMGAVIVSGAEEGAPAFREPLFFSEVDRENRTPQAVRVGGVVFVSAMTGPGESAEEQVRTIYIRLQSVLGNYGLTMADVAHERVYFSSDEALRKLKAMRGRYYGGSAGPATSFVRVAGFEDPGTLVSVEMMVVASPGEE</sequence>